<reference evidence="4 5" key="1">
    <citation type="journal article" date="2019" name="Int. J. Syst. Evol. Microbiol.">
        <title>The Global Catalogue of Microorganisms (GCM) 10K type strain sequencing project: providing services to taxonomists for standard genome sequencing and annotation.</title>
        <authorList>
            <consortium name="The Broad Institute Genomics Platform"/>
            <consortium name="The Broad Institute Genome Sequencing Center for Infectious Disease"/>
            <person name="Wu L."/>
            <person name="Ma J."/>
        </authorList>
    </citation>
    <scope>NUCLEOTIDE SEQUENCE [LARGE SCALE GENOMIC DNA]</scope>
    <source>
        <strain evidence="4 5">CGMCC 1.15824</strain>
    </source>
</reference>
<proteinExistence type="inferred from homology"/>
<dbReference type="AlphaFoldDB" id="A0ABD5Q9Y4"/>
<evidence type="ECO:0000313" key="5">
    <source>
        <dbReference type="Proteomes" id="UP001595925"/>
    </source>
</evidence>
<dbReference type="InterPro" id="IPR036291">
    <property type="entry name" value="NAD(P)-bd_dom_sf"/>
</dbReference>
<dbReference type="PANTHER" id="PTHR43708:SF5">
    <property type="entry name" value="CONSERVED EXPRESSED OXIDOREDUCTASE (EUROFUNG)-RELATED"/>
    <property type="match status" value="1"/>
</dbReference>
<dbReference type="Pfam" id="PF01408">
    <property type="entry name" value="GFO_IDH_MocA"/>
    <property type="match status" value="1"/>
</dbReference>
<dbReference type="Proteomes" id="UP001595925">
    <property type="component" value="Unassembled WGS sequence"/>
</dbReference>
<dbReference type="InterPro" id="IPR051317">
    <property type="entry name" value="Gfo/Idh/MocA_oxidoreduct"/>
</dbReference>
<organism evidence="4 5">
    <name type="scientific">Saliphagus infecundisoli</name>
    <dbReference type="NCBI Taxonomy" id="1849069"/>
    <lineage>
        <taxon>Archaea</taxon>
        <taxon>Methanobacteriati</taxon>
        <taxon>Methanobacteriota</taxon>
        <taxon>Stenosarchaea group</taxon>
        <taxon>Halobacteria</taxon>
        <taxon>Halobacteriales</taxon>
        <taxon>Natrialbaceae</taxon>
        <taxon>Saliphagus</taxon>
    </lineage>
</organism>
<comment type="similarity">
    <text evidence="1">Belongs to the Gfo/Idh/MocA family.</text>
</comment>
<feature type="domain" description="Gfo/Idh/MocA-like oxidoreductase N-terminal" evidence="3">
    <location>
        <begin position="3"/>
        <end position="118"/>
    </location>
</feature>
<comment type="caution">
    <text evidence="4">The sequence shown here is derived from an EMBL/GenBank/DDBJ whole genome shotgun (WGS) entry which is preliminary data.</text>
</comment>
<accession>A0ABD5Q9Y4</accession>
<evidence type="ECO:0000259" key="3">
    <source>
        <dbReference type="Pfam" id="PF01408"/>
    </source>
</evidence>
<keyword evidence="5" id="KW-1185">Reference proteome</keyword>
<evidence type="ECO:0000256" key="1">
    <source>
        <dbReference type="ARBA" id="ARBA00010928"/>
    </source>
</evidence>
<evidence type="ECO:0000313" key="4">
    <source>
        <dbReference type="EMBL" id="MFC4986488.1"/>
    </source>
</evidence>
<dbReference type="SUPFAM" id="SSF51735">
    <property type="entry name" value="NAD(P)-binding Rossmann-fold domains"/>
    <property type="match status" value="1"/>
</dbReference>
<evidence type="ECO:0000256" key="2">
    <source>
        <dbReference type="ARBA" id="ARBA00023002"/>
    </source>
</evidence>
<gene>
    <name evidence="4" type="ORF">ACFPFO_01590</name>
</gene>
<keyword evidence="2" id="KW-0560">Oxidoreductase</keyword>
<dbReference type="PANTHER" id="PTHR43708">
    <property type="entry name" value="CONSERVED EXPRESSED OXIDOREDUCTASE (EUROFUNG)"/>
    <property type="match status" value="1"/>
</dbReference>
<dbReference type="InterPro" id="IPR000683">
    <property type="entry name" value="Gfo/Idh/MocA-like_OxRdtase_N"/>
</dbReference>
<sequence length="297" mass="31667">MIDVGILGLDTSHAEKFAAAIDNRPDAAVAGVWDDGEVREESYVSAFREKYGAARYDRPEAMVGEVDAAMVLTADWDRHRPIAEGFLEAGVPTCIDKPIAGRLGDVEELRATAERTGTPICGGSAVPHHPSIDGMRDDGGSHDLFAAGYNGPFYYGVHLTDTARRVCGADWTAIEPTTHGSATAISFADGSTATLRFAGPTNPSAFGFLDVGETIRTARINGDETELERMYDPFIDAFLATARGERDDADWLFDAATLLLGVQTALENGVVVEPGSSELAAVDRDGAAFAEGYEPLY</sequence>
<name>A0ABD5Q9Y4_9EURY</name>
<dbReference type="GO" id="GO:0016491">
    <property type="term" value="F:oxidoreductase activity"/>
    <property type="evidence" value="ECO:0007669"/>
    <property type="project" value="UniProtKB-KW"/>
</dbReference>
<dbReference type="RefSeq" id="WP_224827972.1">
    <property type="nucleotide sequence ID" value="NZ_JAIVEF010000003.1"/>
</dbReference>
<protein>
    <submittedName>
        <fullName evidence="4">Gfo/Idh/MocA family oxidoreductase</fullName>
    </submittedName>
</protein>
<dbReference type="Gene3D" id="3.40.50.720">
    <property type="entry name" value="NAD(P)-binding Rossmann-like Domain"/>
    <property type="match status" value="1"/>
</dbReference>
<dbReference type="EMBL" id="JBHSJG010000005">
    <property type="protein sequence ID" value="MFC4986488.1"/>
    <property type="molecule type" value="Genomic_DNA"/>
</dbReference>